<keyword evidence="3" id="KW-0378">Hydrolase</keyword>
<proteinExistence type="predicted"/>
<dbReference type="SUPFAM" id="SSF55486">
    <property type="entry name" value="Metalloproteases ('zincins'), catalytic domain"/>
    <property type="match status" value="1"/>
</dbReference>
<evidence type="ECO:0000256" key="3">
    <source>
        <dbReference type="ARBA" id="ARBA00022801"/>
    </source>
</evidence>
<evidence type="ECO:0000256" key="4">
    <source>
        <dbReference type="ARBA" id="ARBA00022833"/>
    </source>
</evidence>
<evidence type="ECO:0000256" key="1">
    <source>
        <dbReference type="ARBA" id="ARBA00022670"/>
    </source>
</evidence>
<evidence type="ECO:0000256" key="2">
    <source>
        <dbReference type="ARBA" id="ARBA00022723"/>
    </source>
</evidence>
<organism evidence="7 8">
    <name type="scientific">Neolewinella antarctica</name>
    <dbReference type="NCBI Taxonomy" id="442734"/>
    <lineage>
        <taxon>Bacteria</taxon>
        <taxon>Pseudomonadati</taxon>
        <taxon>Bacteroidota</taxon>
        <taxon>Saprospiria</taxon>
        <taxon>Saprospirales</taxon>
        <taxon>Lewinellaceae</taxon>
        <taxon>Neolewinella</taxon>
    </lineage>
</organism>
<keyword evidence="2" id="KW-0479">Metal-binding</keyword>
<dbReference type="EMBL" id="JAATJH010000001">
    <property type="protein sequence ID" value="NJC24858.1"/>
    <property type="molecule type" value="Genomic_DNA"/>
</dbReference>
<evidence type="ECO:0000313" key="7">
    <source>
        <dbReference type="EMBL" id="NJC24858.1"/>
    </source>
</evidence>
<dbReference type="PANTHER" id="PTHR10201">
    <property type="entry name" value="MATRIX METALLOPROTEINASE"/>
    <property type="match status" value="1"/>
</dbReference>
<dbReference type="Proteomes" id="UP000770785">
    <property type="component" value="Unassembled WGS sequence"/>
</dbReference>
<keyword evidence="4" id="KW-0862">Zinc</keyword>
<protein>
    <recommendedName>
        <fullName evidence="6">Peptidase metallopeptidase domain-containing protein</fullName>
    </recommendedName>
</protein>
<dbReference type="Gene3D" id="3.40.390.10">
    <property type="entry name" value="Collagenase (Catalytic Domain)"/>
    <property type="match status" value="1"/>
</dbReference>
<feature type="domain" description="Peptidase metallopeptidase" evidence="6">
    <location>
        <begin position="85"/>
        <end position="228"/>
    </location>
</feature>
<evidence type="ECO:0000313" key="8">
    <source>
        <dbReference type="Proteomes" id="UP000770785"/>
    </source>
</evidence>
<dbReference type="PROSITE" id="PS51257">
    <property type="entry name" value="PROKAR_LIPOPROTEIN"/>
    <property type="match status" value="1"/>
</dbReference>
<keyword evidence="5" id="KW-0482">Metalloprotease</keyword>
<keyword evidence="8" id="KW-1185">Reference proteome</keyword>
<reference evidence="7 8" key="1">
    <citation type="submission" date="2020-03" db="EMBL/GenBank/DDBJ databases">
        <title>Genomic Encyclopedia of Type Strains, Phase IV (KMG-IV): sequencing the most valuable type-strain genomes for metagenomic binning, comparative biology and taxonomic classification.</title>
        <authorList>
            <person name="Goeker M."/>
        </authorList>
    </citation>
    <scope>NUCLEOTIDE SEQUENCE [LARGE SCALE GENOMIC DNA]</scope>
    <source>
        <strain evidence="7 8">DSM 105096</strain>
    </source>
</reference>
<dbReference type="InterPro" id="IPR001818">
    <property type="entry name" value="Pept_M10_metallopeptidase"/>
</dbReference>
<accession>A0ABX0X7L6</accession>
<evidence type="ECO:0000259" key="6">
    <source>
        <dbReference type="SMART" id="SM00235"/>
    </source>
</evidence>
<comment type="caution">
    <text evidence="7">The sequence shown here is derived from an EMBL/GenBank/DDBJ whole genome shotgun (WGS) entry which is preliminary data.</text>
</comment>
<dbReference type="InterPro" id="IPR006026">
    <property type="entry name" value="Peptidase_Metallo"/>
</dbReference>
<dbReference type="Pfam" id="PF00413">
    <property type="entry name" value="Peptidase_M10"/>
    <property type="match status" value="1"/>
</dbReference>
<dbReference type="RefSeq" id="WP_168035661.1">
    <property type="nucleotide sequence ID" value="NZ_JAATJH010000001.1"/>
</dbReference>
<sequence>MRNAFLVLATAILISSCGDDNEEPISYRPCNDRLSSCFGSSDGEYCTFGYKWGDNNPFAVSGIEADGPKLTGGTITYSFQEAGVIFNTHSQSEVISSTLDLIMVCSAREQVNRALLAWQAVADLVFEEVGSTDQSDLRFFAADIEQGGLGYPNYDDDFCRNLAGQVIFDVPTGRQNCDQFYNLALHEIGHALGLGHVSSDNIMSTNFSNDVTELQPGDVAGIRSIYGE</sequence>
<name>A0ABX0X7L6_9BACT</name>
<dbReference type="SMART" id="SM00235">
    <property type="entry name" value="ZnMc"/>
    <property type="match status" value="1"/>
</dbReference>
<evidence type="ECO:0000256" key="5">
    <source>
        <dbReference type="ARBA" id="ARBA00023049"/>
    </source>
</evidence>
<dbReference type="InterPro" id="IPR024079">
    <property type="entry name" value="MetalloPept_cat_dom_sf"/>
</dbReference>
<gene>
    <name evidence="7" type="ORF">GGR27_000339</name>
</gene>
<dbReference type="PANTHER" id="PTHR10201:SF323">
    <property type="entry name" value="MATRIX METALLOPROTEINASE-21"/>
    <property type="match status" value="1"/>
</dbReference>
<keyword evidence="1" id="KW-0645">Protease</keyword>